<proteinExistence type="predicted"/>
<dbReference type="Pfam" id="PF12697">
    <property type="entry name" value="Abhydrolase_6"/>
    <property type="match status" value="1"/>
</dbReference>
<keyword evidence="3" id="KW-1185">Reference proteome</keyword>
<evidence type="ECO:0000313" key="3">
    <source>
        <dbReference type="Proteomes" id="UP000650424"/>
    </source>
</evidence>
<sequence>MTTIVLLPGMDGTGTLYAPLHKALNDRCKLLVVTYPVDQVLDYAALEAVARSYLPVDEEYILLGESFSGPIAVSIAASQPPGLRALILCASFARNPHALFSGLRYFLPCLPVQMAPSALLSHLLLGKFSTTELRQLLVHAIMAVSPAVLRARMRSVLLVDVRQKLSAIKVPVLYLHATQDRLVPVSAYKEIEKILPSVKLYEFDAPHFLLQTKAKEIADLISGV</sequence>
<accession>A0ABR6ZN09</accession>
<comment type="caution">
    <text evidence="2">The sequence shown here is derived from an EMBL/GenBank/DDBJ whole genome shotgun (WGS) entry which is preliminary data.</text>
</comment>
<dbReference type="EMBL" id="JACOGF010000003">
    <property type="protein sequence ID" value="MBC3917247.1"/>
    <property type="molecule type" value="Genomic_DNA"/>
</dbReference>
<dbReference type="GO" id="GO:0016787">
    <property type="term" value="F:hydrolase activity"/>
    <property type="evidence" value="ECO:0007669"/>
    <property type="project" value="UniProtKB-KW"/>
</dbReference>
<organism evidence="2 3">
    <name type="scientific">Undibacterium hunanense</name>
    <dbReference type="NCBI Taxonomy" id="2762292"/>
    <lineage>
        <taxon>Bacteria</taxon>
        <taxon>Pseudomonadati</taxon>
        <taxon>Pseudomonadota</taxon>
        <taxon>Betaproteobacteria</taxon>
        <taxon>Burkholderiales</taxon>
        <taxon>Oxalobacteraceae</taxon>
        <taxon>Undibacterium</taxon>
    </lineage>
</organism>
<evidence type="ECO:0000313" key="2">
    <source>
        <dbReference type="EMBL" id="MBC3917247.1"/>
    </source>
</evidence>
<dbReference type="InterPro" id="IPR029058">
    <property type="entry name" value="AB_hydrolase_fold"/>
</dbReference>
<dbReference type="RefSeq" id="WP_186946482.1">
    <property type="nucleotide sequence ID" value="NZ_JACOGF010000003.1"/>
</dbReference>
<evidence type="ECO:0000259" key="1">
    <source>
        <dbReference type="Pfam" id="PF12697"/>
    </source>
</evidence>
<gene>
    <name evidence="2" type="ORF">H8L32_07160</name>
</gene>
<keyword evidence="2" id="KW-0378">Hydrolase</keyword>
<dbReference type="Proteomes" id="UP000650424">
    <property type="component" value="Unassembled WGS sequence"/>
</dbReference>
<dbReference type="InterPro" id="IPR000073">
    <property type="entry name" value="AB_hydrolase_1"/>
</dbReference>
<name>A0ABR6ZN09_9BURK</name>
<reference evidence="2 3" key="1">
    <citation type="submission" date="2020-08" db="EMBL/GenBank/DDBJ databases">
        <title>Novel species isolated from subtropical streams in China.</title>
        <authorList>
            <person name="Lu H."/>
        </authorList>
    </citation>
    <scope>NUCLEOTIDE SEQUENCE [LARGE SCALE GENOMIC DNA]</scope>
    <source>
        <strain evidence="2 3">CY18W</strain>
    </source>
</reference>
<dbReference type="Gene3D" id="3.40.50.1820">
    <property type="entry name" value="alpha/beta hydrolase"/>
    <property type="match status" value="1"/>
</dbReference>
<protein>
    <submittedName>
        <fullName evidence="2">Alpha/beta hydrolase</fullName>
    </submittedName>
</protein>
<dbReference type="SUPFAM" id="SSF53474">
    <property type="entry name" value="alpha/beta-Hydrolases"/>
    <property type="match status" value="1"/>
</dbReference>
<feature type="domain" description="AB hydrolase-1" evidence="1">
    <location>
        <begin position="4"/>
        <end position="219"/>
    </location>
</feature>